<proteinExistence type="predicted"/>
<keyword evidence="2" id="KW-1185">Reference proteome</keyword>
<dbReference type="AlphaFoldDB" id="A0A813NH44"/>
<reference evidence="1" key="1">
    <citation type="submission" date="2021-02" db="EMBL/GenBank/DDBJ databases">
        <authorList>
            <person name="Nowell W R."/>
        </authorList>
    </citation>
    <scope>NUCLEOTIDE SEQUENCE</scope>
    <source>
        <strain evidence="1">Ploen Becks lab</strain>
    </source>
</reference>
<sequence length="247" mass="29925">MTLKLIDKDLRSKYAEALYKNEASYDKEIERRMQRLSLEYFRSTANMDAVSQIFLNKVRQKRTKWSQDDMRFREHYRLICRNVHNKKIENLKQIFDPETKPHQLKKLDPVLQSKFKMLQTHLNSDESRVFQIFDTEIQSTSNLESLDNQKLEDKMQSNIPKLPEINQNRFNNDDQDLYLKYSKSDREFLEKFPAKIELTVTDVGKQYLNNEKQRKTKLKRQKLRYARIQENAVKDSRYKNLENYLKK</sequence>
<comment type="caution">
    <text evidence="1">The sequence shown here is derived from an EMBL/GenBank/DDBJ whole genome shotgun (WGS) entry which is preliminary data.</text>
</comment>
<name>A0A813NH44_9BILA</name>
<dbReference type="EMBL" id="CAJNOC010000263">
    <property type="protein sequence ID" value="CAF0735575.1"/>
    <property type="molecule type" value="Genomic_DNA"/>
</dbReference>
<dbReference type="OrthoDB" id="10365037at2759"/>
<gene>
    <name evidence="1" type="ORF">OXX778_LOCUS3104</name>
</gene>
<protein>
    <submittedName>
        <fullName evidence="1">Uncharacterized protein</fullName>
    </submittedName>
</protein>
<accession>A0A813NH44</accession>
<evidence type="ECO:0000313" key="1">
    <source>
        <dbReference type="EMBL" id="CAF0735575.1"/>
    </source>
</evidence>
<organism evidence="1 2">
    <name type="scientific">Brachionus calyciflorus</name>
    <dbReference type="NCBI Taxonomy" id="104777"/>
    <lineage>
        <taxon>Eukaryota</taxon>
        <taxon>Metazoa</taxon>
        <taxon>Spiralia</taxon>
        <taxon>Gnathifera</taxon>
        <taxon>Rotifera</taxon>
        <taxon>Eurotatoria</taxon>
        <taxon>Monogononta</taxon>
        <taxon>Pseudotrocha</taxon>
        <taxon>Ploima</taxon>
        <taxon>Brachionidae</taxon>
        <taxon>Brachionus</taxon>
    </lineage>
</organism>
<dbReference type="Proteomes" id="UP000663879">
    <property type="component" value="Unassembled WGS sequence"/>
</dbReference>
<evidence type="ECO:0000313" key="2">
    <source>
        <dbReference type="Proteomes" id="UP000663879"/>
    </source>
</evidence>